<evidence type="ECO:0000256" key="5">
    <source>
        <dbReference type="ARBA" id="ARBA00023136"/>
    </source>
</evidence>
<feature type="transmembrane region" description="Helical" evidence="6">
    <location>
        <begin position="266"/>
        <end position="299"/>
    </location>
</feature>
<evidence type="ECO:0000256" key="2">
    <source>
        <dbReference type="ARBA" id="ARBA00022475"/>
    </source>
</evidence>
<comment type="subcellular location">
    <subcellularLocation>
        <location evidence="1">Cell membrane</location>
        <topology evidence="1">Multi-pass membrane protein</topology>
    </subcellularLocation>
</comment>
<protein>
    <submittedName>
        <fullName evidence="7">Uncharacterized protein</fullName>
    </submittedName>
</protein>
<feature type="transmembrane region" description="Helical" evidence="6">
    <location>
        <begin position="236"/>
        <end position="254"/>
    </location>
</feature>
<evidence type="ECO:0000256" key="3">
    <source>
        <dbReference type="ARBA" id="ARBA00022692"/>
    </source>
</evidence>
<dbReference type="RefSeq" id="WP_052358588.1">
    <property type="nucleotide sequence ID" value="NZ_BMNZ01000005.1"/>
</dbReference>
<keyword evidence="8" id="KW-1185">Reference proteome</keyword>
<keyword evidence="2" id="KW-1003">Cell membrane</keyword>
<gene>
    <name evidence="7" type="ORF">GCM10009721_28480</name>
</gene>
<accession>A0ABQ2I813</accession>
<comment type="caution">
    <text evidence="7">The sequence shown here is derived from an EMBL/GenBank/DDBJ whole genome shotgun (WGS) entry which is preliminary data.</text>
</comment>
<reference evidence="8" key="1">
    <citation type="journal article" date="2019" name="Int. J. Syst. Evol. Microbiol.">
        <title>The Global Catalogue of Microorganisms (GCM) 10K type strain sequencing project: providing services to taxonomists for standard genome sequencing and annotation.</title>
        <authorList>
            <consortium name="The Broad Institute Genomics Platform"/>
            <consortium name="The Broad Institute Genome Sequencing Center for Infectious Disease"/>
            <person name="Wu L."/>
            <person name="Ma J."/>
        </authorList>
    </citation>
    <scope>NUCLEOTIDE SEQUENCE [LARGE SCALE GENOMIC DNA]</scope>
    <source>
        <strain evidence="8">JCM 1365</strain>
    </source>
</reference>
<keyword evidence="4 6" id="KW-1133">Transmembrane helix</keyword>
<keyword evidence="3 6" id="KW-0812">Transmembrane</keyword>
<dbReference type="EMBL" id="BMNZ01000005">
    <property type="protein sequence ID" value="GGM99720.1"/>
    <property type="molecule type" value="Genomic_DNA"/>
</dbReference>
<feature type="transmembrane region" description="Helical" evidence="6">
    <location>
        <begin position="6"/>
        <end position="26"/>
    </location>
</feature>
<dbReference type="Proteomes" id="UP000623461">
    <property type="component" value="Unassembled WGS sequence"/>
</dbReference>
<evidence type="ECO:0000256" key="6">
    <source>
        <dbReference type="SAM" id="Phobius"/>
    </source>
</evidence>
<name>A0ABQ2I813_9MICO</name>
<dbReference type="Pfam" id="PF03706">
    <property type="entry name" value="LPG_synthase_TM"/>
    <property type="match status" value="1"/>
</dbReference>
<evidence type="ECO:0000313" key="8">
    <source>
        <dbReference type="Proteomes" id="UP000623461"/>
    </source>
</evidence>
<keyword evidence="5 6" id="KW-0472">Membrane</keyword>
<organism evidence="7 8">
    <name type="scientific">Terrabacter tumescens</name>
    <dbReference type="NCBI Taxonomy" id="60443"/>
    <lineage>
        <taxon>Bacteria</taxon>
        <taxon>Bacillati</taxon>
        <taxon>Actinomycetota</taxon>
        <taxon>Actinomycetes</taxon>
        <taxon>Micrococcales</taxon>
        <taxon>Intrasporangiaceae</taxon>
        <taxon>Terrabacter</taxon>
    </lineage>
</organism>
<sequence>MHRDRSWLSPVGGLCIVAFLVWRVGAGPFVDAVRHLDAGSVAVAAAIALVTTVCGAWRWVLVARGLGAELTLRTAVSESYRSQFLNVTLPGGVLGDVHRGVRHGRDGGDLGRGLRSVVWERSAGQVVLAAVTGTVLLLVPVTPEMRSGTGVLVVCVVAGLASVTIGAFVVGRRTHGPDSRVVRMVRAVSADLRSGVLGRRTWPGVIGSSAAVVVGHAATFVVAARAAGVTAPVTRLLPLALVVLVAMSLPLNVAGWGPREGAAAWAFGAAGLGAAAGVGTAVVYGVMALVSSLPGALVLTLGRRDRTRSADLACAEGVARG</sequence>
<evidence type="ECO:0000313" key="7">
    <source>
        <dbReference type="EMBL" id="GGM99720.1"/>
    </source>
</evidence>
<evidence type="ECO:0000256" key="4">
    <source>
        <dbReference type="ARBA" id="ARBA00022989"/>
    </source>
</evidence>
<feature type="transmembrane region" description="Helical" evidence="6">
    <location>
        <begin position="38"/>
        <end position="60"/>
    </location>
</feature>
<dbReference type="PANTHER" id="PTHR40277:SF1">
    <property type="entry name" value="BLL5419 PROTEIN"/>
    <property type="match status" value="1"/>
</dbReference>
<dbReference type="InterPro" id="IPR022791">
    <property type="entry name" value="L-PG_synthase/AglD"/>
</dbReference>
<evidence type="ECO:0000256" key="1">
    <source>
        <dbReference type="ARBA" id="ARBA00004651"/>
    </source>
</evidence>
<feature type="transmembrane region" description="Helical" evidence="6">
    <location>
        <begin position="122"/>
        <end position="139"/>
    </location>
</feature>
<feature type="transmembrane region" description="Helical" evidence="6">
    <location>
        <begin position="202"/>
        <end position="224"/>
    </location>
</feature>
<dbReference type="PANTHER" id="PTHR40277">
    <property type="entry name" value="BLL5419 PROTEIN"/>
    <property type="match status" value="1"/>
</dbReference>
<proteinExistence type="predicted"/>
<feature type="transmembrane region" description="Helical" evidence="6">
    <location>
        <begin position="151"/>
        <end position="170"/>
    </location>
</feature>